<dbReference type="GO" id="GO:0052621">
    <property type="term" value="F:diguanylate cyclase activity"/>
    <property type="evidence" value="ECO:0007669"/>
    <property type="project" value="TreeGrafter"/>
</dbReference>
<feature type="transmembrane region" description="Helical" evidence="1">
    <location>
        <begin position="119"/>
        <end position="137"/>
    </location>
</feature>
<feature type="transmembrane region" description="Helical" evidence="1">
    <location>
        <begin position="94"/>
        <end position="113"/>
    </location>
</feature>
<sequence length="396" mass="44197">MKTVFMSLVFGHIFTVILITAYRRSSGKDRSVNTFILAKWLQAIAWAMLMFRGVLPEIMSIVLANTLLFVGAALETAALLILQQAFTRRIRRWHFLYTIVCVTGFAAIYLFGVSESTRIVYASIGTTLFLIYPVYRMTREPGASPLKRLVGYLYGVVAVSLLSRAAAALQLGSQAGLFTVGLYQTFSFIALYLIMILGNIGFVLLSKEQADADLLRMASYDEMTGVLNRRTFIVQSRNHIHRLAKQGRLVSFILFDVDAYKTINDTYGHFTGDRVLTDMANRIRQCLSGLAADKYLFGRYGGDEFAVLLPDTDEQQATEWAEALRRTIADTLPDILPVAYTISLGVATVQATADIQLNTLYVLSDQALYEAKRAGRNRVAVHMPQSHASENSQEIH</sequence>
<keyword evidence="1" id="KW-0472">Membrane</keyword>
<dbReference type="InterPro" id="IPR029787">
    <property type="entry name" value="Nucleotide_cyclase"/>
</dbReference>
<dbReference type="GO" id="GO:0043709">
    <property type="term" value="P:cell adhesion involved in single-species biofilm formation"/>
    <property type="evidence" value="ECO:0007669"/>
    <property type="project" value="TreeGrafter"/>
</dbReference>
<reference evidence="3 4" key="2">
    <citation type="journal article" date="2016" name="Int. J. Syst. Evol. Microbiol.">
        <title>Paenibacillus bovis sp. nov., isolated from raw yak (Bos grunniens) milk.</title>
        <authorList>
            <person name="Gao C."/>
            <person name="Han J."/>
            <person name="Liu Z."/>
            <person name="Xu X."/>
            <person name="Hang F."/>
            <person name="Wu Z."/>
        </authorList>
    </citation>
    <scope>NUCLEOTIDE SEQUENCE [LARGE SCALE GENOMIC DNA]</scope>
    <source>
        <strain evidence="3 4">BD3526</strain>
    </source>
</reference>
<dbReference type="SUPFAM" id="SSF55073">
    <property type="entry name" value="Nucleotide cyclase"/>
    <property type="match status" value="1"/>
</dbReference>
<keyword evidence="1" id="KW-0812">Transmembrane</keyword>
<evidence type="ECO:0000256" key="1">
    <source>
        <dbReference type="SAM" id="Phobius"/>
    </source>
</evidence>
<dbReference type="NCBIfam" id="TIGR00254">
    <property type="entry name" value="GGDEF"/>
    <property type="match status" value="1"/>
</dbReference>
<dbReference type="SMART" id="SM00267">
    <property type="entry name" value="GGDEF"/>
    <property type="match status" value="1"/>
</dbReference>
<keyword evidence="1" id="KW-1133">Transmembrane helix</keyword>
<feature type="transmembrane region" description="Helical" evidence="1">
    <location>
        <begin position="181"/>
        <end position="205"/>
    </location>
</feature>
<feature type="domain" description="GGDEF" evidence="2">
    <location>
        <begin position="248"/>
        <end position="384"/>
    </location>
</feature>
<keyword evidence="4" id="KW-1185">Reference proteome</keyword>
<feature type="transmembrane region" description="Helical" evidence="1">
    <location>
        <begin position="34"/>
        <end position="55"/>
    </location>
</feature>
<dbReference type="Pfam" id="PF00990">
    <property type="entry name" value="GGDEF"/>
    <property type="match status" value="1"/>
</dbReference>
<dbReference type="InterPro" id="IPR000160">
    <property type="entry name" value="GGDEF_dom"/>
</dbReference>
<feature type="transmembrane region" description="Helical" evidence="1">
    <location>
        <begin position="61"/>
        <end position="82"/>
    </location>
</feature>
<name>A0A172ZLW8_9BACL</name>
<feature type="transmembrane region" description="Helical" evidence="1">
    <location>
        <begin position="149"/>
        <end position="169"/>
    </location>
</feature>
<dbReference type="STRING" id="1616788.AR543_01500"/>
<dbReference type="PANTHER" id="PTHR45138">
    <property type="entry name" value="REGULATORY COMPONENTS OF SENSORY TRANSDUCTION SYSTEM"/>
    <property type="match status" value="1"/>
</dbReference>
<dbReference type="CDD" id="cd01949">
    <property type="entry name" value="GGDEF"/>
    <property type="match status" value="1"/>
</dbReference>
<dbReference type="Gene3D" id="3.30.70.270">
    <property type="match status" value="1"/>
</dbReference>
<feature type="transmembrane region" description="Helical" evidence="1">
    <location>
        <begin position="6"/>
        <end position="22"/>
    </location>
</feature>
<dbReference type="FunFam" id="3.30.70.270:FF:000001">
    <property type="entry name" value="Diguanylate cyclase domain protein"/>
    <property type="match status" value="1"/>
</dbReference>
<dbReference type="PANTHER" id="PTHR45138:SF9">
    <property type="entry name" value="DIGUANYLATE CYCLASE DGCM-RELATED"/>
    <property type="match status" value="1"/>
</dbReference>
<proteinExistence type="predicted"/>
<protein>
    <recommendedName>
        <fullName evidence="2">GGDEF domain-containing protein</fullName>
    </recommendedName>
</protein>
<accession>A0A172ZLW8</accession>
<dbReference type="AlphaFoldDB" id="A0A172ZLW8"/>
<dbReference type="Proteomes" id="UP000078148">
    <property type="component" value="Chromosome"/>
</dbReference>
<dbReference type="EMBL" id="CP013023">
    <property type="protein sequence ID" value="ANF98578.1"/>
    <property type="molecule type" value="Genomic_DNA"/>
</dbReference>
<gene>
    <name evidence="3" type="ORF">AR543_01500</name>
</gene>
<dbReference type="InterPro" id="IPR050469">
    <property type="entry name" value="Diguanylate_Cyclase"/>
</dbReference>
<evidence type="ECO:0000313" key="3">
    <source>
        <dbReference type="EMBL" id="ANF98578.1"/>
    </source>
</evidence>
<dbReference type="GO" id="GO:1902201">
    <property type="term" value="P:negative regulation of bacterial-type flagellum-dependent cell motility"/>
    <property type="evidence" value="ECO:0007669"/>
    <property type="project" value="TreeGrafter"/>
</dbReference>
<dbReference type="GO" id="GO:0005886">
    <property type="term" value="C:plasma membrane"/>
    <property type="evidence" value="ECO:0007669"/>
    <property type="project" value="TreeGrafter"/>
</dbReference>
<dbReference type="KEGG" id="pbv:AR543_01500"/>
<evidence type="ECO:0000259" key="2">
    <source>
        <dbReference type="PROSITE" id="PS50887"/>
    </source>
</evidence>
<dbReference type="InterPro" id="IPR043128">
    <property type="entry name" value="Rev_trsase/Diguanyl_cyclase"/>
</dbReference>
<dbReference type="PROSITE" id="PS50887">
    <property type="entry name" value="GGDEF"/>
    <property type="match status" value="1"/>
</dbReference>
<organism evidence="3 4">
    <name type="scientific">Paenibacillus bovis</name>
    <dbReference type="NCBI Taxonomy" id="1616788"/>
    <lineage>
        <taxon>Bacteria</taxon>
        <taxon>Bacillati</taxon>
        <taxon>Bacillota</taxon>
        <taxon>Bacilli</taxon>
        <taxon>Bacillales</taxon>
        <taxon>Paenibacillaceae</taxon>
        <taxon>Paenibacillus</taxon>
    </lineage>
</organism>
<reference evidence="4" key="1">
    <citation type="submission" date="2015-10" db="EMBL/GenBank/DDBJ databases">
        <title>Genome of Paenibacillus bovis sp. nov.</title>
        <authorList>
            <person name="Wu Z."/>
            <person name="Gao C."/>
            <person name="Liu Z."/>
            <person name="Zheng H."/>
        </authorList>
    </citation>
    <scope>NUCLEOTIDE SEQUENCE [LARGE SCALE GENOMIC DNA]</scope>
    <source>
        <strain evidence="4">BD3526</strain>
    </source>
</reference>
<evidence type="ECO:0000313" key="4">
    <source>
        <dbReference type="Proteomes" id="UP000078148"/>
    </source>
</evidence>